<comment type="caution">
    <text evidence="14">The sequence shown here is derived from an EMBL/GenBank/DDBJ whole genome shotgun (WGS) entry which is preliminary data.</text>
</comment>
<evidence type="ECO:0000256" key="6">
    <source>
        <dbReference type="ARBA" id="ARBA00022692"/>
    </source>
</evidence>
<evidence type="ECO:0000256" key="3">
    <source>
        <dbReference type="ARBA" id="ARBA00012438"/>
    </source>
</evidence>
<dbReference type="InterPro" id="IPR036890">
    <property type="entry name" value="HATPase_C_sf"/>
</dbReference>
<dbReference type="PROSITE" id="PS50109">
    <property type="entry name" value="HIS_KIN"/>
    <property type="match status" value="1"/>
</dbReference>
<dbReference type="CDD" id="cd00075">
    <property type="entry name" value="HATPase"/>
    <property type="match status" value="1"/>
</dbReference>
<keyword evidence="9" id="KW-0067">ATP-binding</keyword>
<evidence type="ECO:0000256" key="4">
    <source>
        <dbReference type="ARBA" id="ARBA00022553"/>
    </source>
</evidence>
<dbReference type="CDD" id="cd00082">
    <property type="entry name" value="HisKA"/>
    <property type="match status" value="1"/>
</dbReference>
<dbReference type="InterPro" id="IPR036097">
    <property type="entry name" value="HisK_dim/P_sf"/>
</dbReference>
<evidence type="ECO:0000256" key="1">
    <source>
        <dbReference type="ARBA" id="ARBA00000085"/>
    </source>
</evidence>
<dbReference type="GO" id="GO:0005524">
    <property type="term" value="F:ATP binding"/>
    <property type="evidence" value="ECO:0007669"/>
    <property type="project" value="UniProtKB-KW"/>
</dbReference>
<dbReference type="SMART" id="SM00387">
    <property type="entry name" value="HATPase_c"/>
    <property type="match status" value="1"/>
</dbReference>
<organism evidence="14 15">
    <name type="scientific">Phaeovulum veldkampii DSM 11550</name>
    <dbReference type="NCBI Taxonomy" id="1185920"/>
    <lineage>
        <taxon>Bacteria</taxon>
        <taxon>Pseudomonadati</taxon>
        <taxon>Pseudomonadota</taxon>
        <taxon>Alphaproteobacteria</taxon>
        <taxon>Rhodobacterales</taxon>
        <taxon>Paracoccaceae</taxon>
        <taxon>Phaeovulum</taxon>
    </lineage>
</organism>
<evidence type="ECO:0000256" key="9">
    <source>
        <dbReference type="ARBA" id="ARBA00022840"/>
    </source>
</evidence>
<dbReference type="EC" id="2.7.13.3" evidence="3"/>
<dbReference type="RefSeq" id="WP_107325645.1">
    <property type="nucleotide sequence ID" value="NZ_NHSP01000016.1"/>
</dbReference>
<evidence type="ECO:0000256" key="5">
    <source>
        <dbReference type="ARBA" id="ARBA00022679"/>
    </source>
</evidence>
<dbReference type="SUPFAM" id="SSF55874">
    <property type="entry name" value="ATPase domain of HSP90 chaperone/DNA topoisomerase II/histidine kinase"/>
    <property type="match status" value="1"/>
</dbReference>
<dbReference type="InterPro" id="IPR003594">
    <property type="entry name" value="HATPase_dom"/>
</dbReference>
<dbReference type="InterPro" id="IPR003661">
    <property type="entry name" value="HisK_dim/P_dom"/>
</dbReference>
<keyword evidence="4" id="KW-0597">Phosphoprotein</keyword>
<dbReference type="PANTHER" id="PTHR45436:SF14">
    <property type="entry name" value="SENSOR PROTEIN QSEC"/>
    <property type="match status" value="1"/>
</dbReference>
<dbReference type="EMBL" id="PZKF01000031">
    <property type="protein sequence ID" value="PTE16809.1"/>
    <property type="molecule type" value="Genomic_DNA"/>
</dbReference>
<keyword evidence="7" id="KW-0547">Nucleotide-binding</keyword>
<dbReference type="OrthoDB" id="9809766at2"/>
<sequence length="438" mass="46514">MSAPRSLRRDLAFGLVLGLGLMWLAAILGAALVLREELDEVFDSALRETAERLLPLAVTEIINTGPDTPARRVSPVRPHEEYLTYVVRGRDGAILLQSQDARAETFATAPRPGYRTTADHRIYTSSTVSGDYLIEVAEPLENRREATLETTGALVLPVLVLLPLSLLGVLWFTACRLRPVAALSAEVAGRDASDLAPLTTAGLQTELMPIRDAVNRLMAHLARTLEAERNFTANAAHELRTPVAASLAQTQRLIAEAPDGPLRDRARAIEAELQRLARLGAKLLDLSRAEGGAVLAPAPRDLAPILDLVVADFTRAGAPRLRLSLPAAAPSRLDPDAFAILARNLIENALTHGDPAQPVAVTLGADASLRVVNAGPVVPPDQLDRLTRRFERAGSRARGAGLGLAIAASIAEAAGARLVLSSPAPGRNDGFEAALIPA</sequence>
<keyword evidence="10 12" id="KW-1133">Transmembrane helix</keyword>
<evidence type="ECO:0000256" key="11">
    <source>
        <dbReference type="ARBA" id="ARBA00023012"/>
    </source>
</evidence>
<keyword evidence="12" id="KW-0472">Membrane</keyword>
<dbReference type="GO" id="GO:0005886">
    <property type="term" value="C:plasma membrane"/>
    <property type="evidence" value="ECO:0007669"/>
    <property type="project" value="TreeGrafter"/>
</dbReference>
<evidence type="ECO:0000313" key="15">
    <source>
        <dbReference type="Proteomes" id="UP000241899"/>
    </source>
</evidence>
<evidence type="ECO:0000259" key="13">
    <source>
        <dbReference type="PROSITE" id="PS50109"/>
    </source>
</evidence>
<dbReference type="Gene3D" id="1.20.5.1040">
    <property type="entry name" value="Sensor protein qsec"/>
    <property type="match status" value="1"/>
</dbReference>
<comment type="catalytic activity">
    <reaction evidence="1">
        <text>ATP + protein L-histidine = ADP + protein N-phospho-L-histidine.</text>
        <dbReference type="EC" id="2.7.13.3"/>
    </reaction>
</comment>
<proteinExistence type="predicted"/>
<keyword evidence="15" id="KW-1185">Reference proteome</keyword>
<keyword evidence="11" id="KW-0902">Two-component regulatory system</keyword>
<dbReference type="AlphaFoldDB" id="A0A2T4JFW4"/>
<dbReference type="Proteomes" id="UP000241899">
    <property type="component" value="Unassembled WGS sequence"/>
</dbReference>
<dbReference type="InterPro" id="IPR050428">
    <property type="entry name" value="TCS_sensor_his_kinase"/>
</dbReference>
<keyword evidence="5" id="KW-0808">Transferase</keyword>
<reference evidence="14 15" key="1">
    <citation type="submission" date="2018-03" db="EMBL/GenBank/DDBJ databases">
        <title>Rhodobacter veldkampii.</title>
        <authorList>
            <person name="Meyer T.E."/>
            <person name="Miller S."/>
            <person name="Lodha T."/>
            <person name="Gandham S."/>
            <person name="Chintalapati S."/>
            <person name="Chintalapati V.R."/>
        </authorList>
    </citation>
    <scope>NUCLEOTIDE SEQUENCE [LARGE SCALE GENOMIC DNA]</scope>
    <source>
        <strain evidence="14 15">DSM 11550</strain>
    </source>
</reference>
<dbReference type="InterPro" id="IPR005467">
    <property type="entry name" value="His_kinase_dom"/>
</dbReference>
<feature type="transmembrane region" description="Helical" evidence="12">
    <location>
        <begin position="12"/>
        <end position="34"/>
    </location>
</feature>
<feature type="domain" description="Histidine kinase" evidence="13">
    <location>
        <begin position="234"/>
        <end position="438"/>
    </location>
</feature>
<evidence type="ECO:0000313" key="14">
    <source>
        <dbReference type="EMBL" id="PTE16809.1"/>
    </source>
</evidence>
<dbReference type="SUPFAM" id="SSF47384">
    <property type="entry name" value="Homodimeric domain of signal transducing histidine kinase"/>
    <property type="match status" value="1"/>
</dbReference>
<dbReference type="SMART" id="SM00388">
    <property type="entry name" value="HisKA"/>
    <property type="match status" value="1"/>
</dbReference>
<comment type="subcellular location">
    <subcellularLocation>
        <location evidence="2">Membrane</location>
        <topology evidence="2">Multi-pass membrane protein</topology>
    </subcellularLocation>
</comment>
<evidence type="ECO:0000256" key="2">
    <source>
        <dbReference type="ARBA" id="ARBA00004141"/>
    </source>
</evidence>
<evidence type="ECO:0000256" key="7">
    <source>
        <dbReference type="ARBA" id="ARBA00022741"/>
    </source>
</evidence>
<dbReference type="Pfam" id="PF00512">
    <property type="entry name" value="HisKA"/>
    <property type="match status" value="1"/>
</dbReference>
<dbReference type="Gene3D" id="3.30.565.10">
    <property type="entry name" value="Histidine kinase-like ATPase, C-terminal domain"/>
    <property type="match status" value="1"/>
</dbReference>
<evidence type="ECO:0000256" key="10">
    <source>
        <dbReference type="ARBA" id="ARBA00022989"/>
    </source>
</evidence>
<gene>
    <name evidence="14" type="ORF">C5F46_12310</name>
</gene>
<keyword evidence="8 14" id="KW-0418">Kinase</keyword>
<dbReference type="Gene3D" id="1.10.287.130">
    <property type="match status" value="1"/>
</dbReference>
<dbReference type="Pfam" id="PF02518">
    <property type="entry name" value="HATPase_c"/>
    <property type="match status" value="1"/>
</dbReference>
<keyword evidence="6 12" id="KW-0812">Transmembrane</keyword>
<dbReference type="PANTHER" id="PTHR45436">
    <property type="entry name" value="SENSOR HISTIDINE KINASE YKOH"/>
    <property type="match status" value="1"/>
</dbReference>
<protein>
    <recommendedName>
        <fullName evidence="3">histidine kinase</fullName>
        <ecNumber evidence="3">2.7.13.3</ecNumber>
    </recommendedName>
</protein>
<evidence type="ECO:0000256" key="8">
    <source>
        <dbReference type="ARBA" id="ARBA00022777"/>
    </source>
</evidence>
<name>A0A2T4JFW4_9RHOB</name>
<accession>A0A2T4JFW4</accession>
<feature type="transmembrane region" description="Helical" evidence="12">
    <location>
        <begin position="153"/>
        <end position="174"/>
    </location>
</feature>
<dbReference type="GO" id="GO:0000155">
    <property type="term" value="F:phosphorelay sensor kinase activity"/>
    <property type="evidence" value="ECO:0007669"/>
    <property type="project" value="InterPro"/>
</dbReference>
<evidence type="ECO:0000256" key="12">
    <source>
        <dbReference type="SAM" id="Phobius"/>
    </source>
</evidence>